<dbReference type="EMBL" id="LNDJ01000088">
    <property type="protein sequence ID" value="KRU21913.1"/>
    <property type="molecule type" value="Genomic_DNA"/>
</dbReference>
<proteinExistence type="predicted"/>
<dbReference type="AlphaFoldDB" id="A0A0T6DPK8"/>
<evidence type="ECO:0000313" key="3">
    <source>
        <dbReference type="Proteomes" id="UP000051202"/>
    </source>
</evidence>
<dbReference type="Proteomes" id="UP000051202">
    <property type="component" value="Unassembled WGS sequence"/>
</dbReference>
<keyword evidence="3" id="KW-1185">Reference proteome</keyword>
<gene>
    <name evidence="2" type="ORF">AS194_10535</name>
</gene>
<organism evidence="2 3">
    <name type="scientific">Psychrobacter piscatorii</name>
    <dbReference type="NCBI Taxonomy" id="554343"/>
    <lineage>
        <taxon>Bacteria</taxon>
        <taxon>Pseudomonadati</taxon>
        <taxon>Pseudomonadota</taxon>
        <taxon>Gammaproteobacteria</taxon>
        <taxon>Moraxellales</taxon>
        <taxon>Moraxellaceae</taxon>
        <taxon>Psychrobacter</taxon>
    </lineage>
</organism>
<protein>
    <recommendedName>
        <fullName evidence="1">N-acetyltransferase domain-containing protein</fullName>
    </recommendedName>
</protein>
<dbReference type="InterPro" id="IPR016181">
    <property type="entry name" value="Acyl_CoA_acyltransferase"/>
</dbReference>
<accession>A0A0T6DPK8</accession>
<dbReference type="PROSITE" id="PS51186">
    <property type="entry name" value="GNAT"/>
    <property type="match status" value="1"/>
</dbReference>
<comment type="caution">
    <text evidence="2">The sequence shown here is derived from an EMBL/GenBank/DDBJ whole genome shotgun (WGS) entry which is preliminary data.</text>
</comment>
<feature type="domain" description="N-acetyltransferase" evidence="1">
    <location>
        <begin position="1"/>
        <end position="68"/>
    </location>
</feature>
<evidence type="ECO:0000259" key="1">
    <source>
        <dbReference type="PROSITE" id="PS51186"/>
    </source>
</evidence>
<dbReference type="Pfam" id="PF00583">
    <property type="entry name" value="Acetyltransf_1"/>
    <property type="match status" value="1"/>
</dbReference>
<dbReference type="Gene3D" id="3.40.630.30">
    <property type="match status" value="1"/>
</dbReference>
<name>A0A0T6DPK8_9GAMM</name>
<sequence length="72" mass="8272">MGSTLMKASLQDITAANAEARFHLWVLETNTNAINFYKKHGFEQSAERHEEMYENAKIIDIKMIKNTDPLTT</sequence>
<reference evidence="2 3" key="1">
    <citation type="submission" date="2015-11" db="EMBL/GenBank/DDBJ databases">
        <title>Permanent draft genome of Psychrobacter piscatorii LQ58.</title>
        <authorList>
            <person name="Zhou M."/>
            <person name="Dong B."/>
            <person name="Liu Q."/>
        </authorList>
    </citation>
    <scope>NUCLEOTIDE SEQUENCE [LARGE SCALE GENOMIC DNA]</scope>
    <source>
        <strain evidence="2 3">LQ58</strain>
    </source>
</reference>
<dbReference type="GO" id="GO:0016747">
    <property type="term" value="F:acyltransferase activity, transferring groups other than amino-acyl groups"/>
    <property type="evidence" value="ECO:0007669"/>
    <property type="project" value="InterPro"/>
</dbReference>
<evidence type="ECO:0000313" key="2">
    <source>
        <dbReference type="EMBL" id="KRU21913.1"/>
    </source>
</evidence>
<dbReference type="SUPFAM" id="SSF55729">
    <property type="entry name" value="Acyl-CoA N-acyltransferases (Nat)"/>
    <property type="match status" value="1"/>
</dbReference>
<dbReference type="InterPro" id="IPR000182">
    <property type="entry name" value="GNAT_dom"/>
</dbReference>